<comment type="caution">
    <text evidence="2">The sequence shown here is derived from an EMBL/GenBank/DDBJ whole genome shotgun (WGS) entry which is preliminary data.</text>
</comment>
<dbReference type="EMBL" id="JACTVA010000064">
    <property type="protein sequence ID" value="MBC9209645.1"/>
    <property type="molecule type" value="Genomic_DNA"/>
</dbReference>
<accession>A0ABR7RSM9</accession>
<organism evidence="2 3">
    <name type="scientific">Teichococcus aerophilus</name>
    <dbReference type="NCBI Taxonomy" id="1224513"/>
    <lineage>
        <taxon>Bacteria</taxon>
        <taxon>Pseudomonadati</taxon>
        <taxon>Pseudomonadota</taxon>
        <taxon>Alphaproteobacteria</taxon>
        <taxon>Acetobacterales</taxon>
        <taxon>Roseomonadaceae</taxon>
        <taxon>Roseomonas</taxon>
    </lineage>
</organism>
<proteinExistence type="predicted"/>
<name>A0ABR7RSM9_9PROT</name>
<keyword evidence="3" id="KW-1185">Reference proteome</keyword>
<reference evidence="2 3" key="1">
    <citation type="journal article" date="2013" name="Int. J. Syst. Evol. Microbiol.">
        <title>Roseomonas aerophila sp. nov., isolated from air.</title>
        <authorList>
            <person name="Kim S.J."/>
            <person name="Weon H.Y."/>
            <person name="Ahn J.H."/>
            <person name="Hong S.B."/>
            <person name="Seok S.J."/>
            <person name="Whang K.S."/>
            <person name="Kwon S.W."/>
        </authorList>
    </citation>
    <scope>NUCLEOTIDE SEQUENCE [LARGE SCALE GENOMIC DNA]</scope>
    <source>
        <strain evidence="2 3">NBRC 108923</strain>
    </source>
</reference>
<dbReference type="RefSeq" id="WP_187786773.1">
    <property type="nucleotide sequence ID" value="NZ_JACTVA010000064.1"/>
</dbReference>
<sequence>MSPSSFPQMAAAIFATVLATTPPTVSPAPQAAPEQAAISPRVAPLQLVEAPIITDAPAAPAAGPTAQLDPDTPGCAEVGLAGRLPRHRQVAARRTAPPAPDMESAAGQAWFEPKPQVVQPGMVNPLRMAHGMRPAMHQCVVDRFDPSDTLHTRGIVYHL</sequence>
<evidence type="ECO:0000313" key="2">
    <source>
        <dbReference type="EMBL" id="MBC9209645.1"/>
    </source>
</evidence>
<keyword evidence="1" id="KW-0732">Signal</keyword>
<evidence type="ECO:0000256" key="1">
    <source>
        <dbReference type="SAM" id="SignalP"/>
    </source>
</evidence>
<gene>
    <name evidence="2" type="ORF">IBL26_22585</name>
</gene>
<protein>
    <submittedName>
        <fullName evidence="2">Uncharacterized protein</fullName>
    </submittedName>
</protein>
<feature type="chain" id="PRO_5045203347" evidence="1">
    <location>
        <begin position="20"/>
        <end position="159"/>
    </location>
</feature>
<feature type="signal peptide" evidence="1">
    <location>
        <begin position="1"/>
        <end position="19"/>
    </location>
</feature>
<evidence type="ECO:0000313" key="3">
    <source>
        <dbReference type="Proteomes" id="UP000626026"/>
    </source>
</evidence>
<dbReference type="Proteomes" id="UP000626026">
    <property type="component" value="Unassembled WGS sequence"/>
</dbReference>